<dbReference type="Proteomes" id="UP000735302">
    <property type="component" value="Unassembled WGS sequence"/>
</dbReference>
<reference evidence="7 8" key="1">
    <citation type="journal article" date="2021" name="Elife">
        <title>Chloroplast acquisition without the gene transfer in kleptoplastic sea slugs, Plakobranchus ocellatus.</title>
        <authorList>
            <person name="Maeda T."/>
            <person name="Takahashi S."/>
            <person name="Yoshida T."/>
            <person name="Shimamura S."/>
            <person name="Takaki Y."/>
            <person name="Nagai Y."/>
            <person name="Toyoda A."/>
            <person name="Suzuki Y."/>
            <person name="Arimoto A."/>
            <person name="Ishii H."/>
            <person name="Satoh N."/>
            <person name="Nishiyama T."/>
            <person name="Hasebe M."/>
            <person name="Maruyama T."/>
            <person name="Minagawa J."/>
            <person name="Obokata J."/>
            <person name="Shigenobu S."/>
        </authorList>
    </citation>
    <scope>NUCLEOTIDE SEQUENCE [LARGE SCALE GENOMIC DNA]</scope>
</reference>
<sequence>MAPAHKSIVWSFFSAKDGIAICNICQANLKYKSSTSSLLTHIKSRHPIQLGEVQVEKRKEFTVPSVEEFDVPSSSSSVTAEAKPRKQTHNKPSVQPTLLAAIESRKIYDVSSPRRQDDVGFQRYSKALDPRYELPSRTKLSTSLLPHIYNEEKKRLYKRRQQSP</sequence>
<dbReference type="GO" id="GO:0006357">
    <property type="term" value="P:regulation of transcription by RNA polymerase II"/>
    <property type="evidence" value="ECO:0007669"/>
    <property type="project" value="TreeGrafter"/>
</dbReference>
<dbReference type="PANTHER" id="PTHR34396">
    <property type="entry name" value="OS03G0264950 PROTEIN-RELATED"/>
    <property type="match status" value="1"/>
</dbReference>
<comment type="caution">
    <text evidence="7">The sequence shown here is derived from an EMBL/GenBank/DDBJ whole genome shotgun (WGS) entry which is preliminary data.</text>
</comment>
<evidence type="ECO:0000313" key="8">
    <source>
        <dbReference type="Proteomes" id="UP000735302"/>
    </source>
</evidence>
<name>A0AAV3YY32_9GAST</name>
<evidence type="ECO:0000256" key="5">
    <source>
        <dbReference type="SAM" id="MobiDB-lite"/>
    </source>
</evidence>
<organism evidence="7 8">
    <name type="scientific">Plakobranchus ocellatus</name>
    <dbReference type="NCBI Taxonomy" id="259542"/>
    <lineage>
        <taxon>Eukaryota</taxon>
        <taxon>Metazoa</taxon>
        <taxon>Spiralia</taxon>
        <taxon>Lophotrochozoa</taxon>
        <taxon>Mollusca</taxon>
        <taxon>Gastropoda</taxon>
        <taxon>Heterobranchia</taxon>
        <taxon>Euthyneura</taxon>
        <taxon>Panpulmonata</taxon>
        <taxon>Sacoglossa</taxon>
        <taxon>Placobranchoidea</taxon>
        <taxon>Plakobranchidae</taxon>
        <taxon>Plakobranchus</taxon>
    </lineage>
</organism>
<dbReference type="EMBL" id="BLXT01001699">
    <property type="protein sequence ID" value="GFN87280.1"/>
    <property type="molecule type" value="Genomic_DNA"/>
</dbReference>
<feature type="region of interest" description="Disordered" evidence="5">
    <location>
        <begin position="69"/>
        <end position="96"/>
    </location>
</feature>
<dbReference type="Pfam" id="PF02892">
    <property type="entry name" value="zf-BED"/>
    <property type="match status" value="1"/>
</dbReference>
<evidence type="ECO:0000313" key="7">
    <source>
        <dbReference type="EMBL" id="GFN87280.1"/>
    </source>
</evidence>
<accession>A0AAV3YY32</accession>
<feature type="domain" description="BED-type" evidence="6">
    <location>
        <begin position="4"/>
        <end position="53"/>
    </location>
</feature>
<dbReference type="InterPro" id="IPR003656">
    <property type="entry name" value="Znf_BED"/>
</dbReference>
<keyword evidence="2 4" id="KW-0863">Zinc-finger</keyword>
<dbReference type="SUPFAM" id="SSF57667">
    <property type="entry name" value="beta-beta-alpha zinc fingers"/>
    <property type="match status" value="1"/>
</dbReference>
<proteinExistence type="predicted"/>
<gene>
    <name evidence="7" type="ORF">PoB_001378600</name>
</gene>
<dbReference type="GO" id="GO:0005634">
    <property type="term" value="C:nucleus"/>
    <property type="evidence" value="ECO:0007669"/>
    <property type="project" value="TreeGrafter"/>
</dbReference>
<dbReference type="InterPro" id="IPR053031">
    <property type="entry name" value="Cuticle_assoc_protein"/>
</dbReference>
<dbReference type="GO" id="GO:0008270">
    <property type="term" value="F:zinc ion binding"/>
    <property type="evidence" value="ECO:0007669"/>
    <property type="project" value="UniProtKB-KW"/>
</dbReference>
<keyword evidence="8" id="KW-1185">Reference proteome</keyword>
<evidence type="ECO:0000256" key="3">
    <source>
        <dbReference type="ARBA" id="ARBA00022833"/>
    </source>
</evidence>
<protein>
    <submittedName>
        <fullName evidence="7">Zinc finger bed domain-containing protein 1</fullName>
    </submittedName>
</protein>
<evidence type="ECO:0000256" key="4">
    <source>
        <dbReference type="PROSITE-ProRule" id="PRU00027"/>
    </source>
</evidence>
<evidence type="ECO:0000256" key="2">
    <source>
        <dbReference type="ARBA" id="ARBA00022771"/>
    </source>
</evidence>
<evidence type="ECO:0000256" key="1">
    <source>
        <dbReference type="ARBA" id="ARBA00022723"/>
    </source>
</evidence>
<evidence type="ECO:0000259" key="6">
    <source>
        <dbReference type="PROSITE" id="PS50808"/>
    </source>
</evidence>
<dbReference type="SMART" id="SM00614">
    <property type="entry name" value="ZnF_BED"/>
    <property type="match status" value="1"/>
</dbReference>
<keyword evidence="1" id="KW-0479">Metal-binding</keyword>
<dbReference type="PROSITE" id="PS50808">
    <property type="entry name" value="ZF_BED"/>
    <property type="match status" value="1"/>
</dbReference>
<keyword evidence="3" id="KW-0862">Zinc</keyword>
<dbReference type="InterPro" id="IPR036236">
    <property type="entry name" value="Znf_C2H2_sf"/>
</dbReference>
<dbReference type="AlphaFoldDB" id="A0AAV3YY32"/>
<dbReference type="GO" id="GO:1990837">
    <property type="term" value="F:sequence-specific double-stranded DNA binding"/>
    <property type="evidence" value="ECO:0007669"/>
    <property type="project" value="TreeGrafter"/>
</dbReference>
<dbReference type="PANTHER" id="PTHR34396:SF25">
    <property type="entry name" value="BOUNDARY ELEMENT ASSOCIATED FACTOR"/>
    <property type="match status" value="1"/>
</dbReference>